<evidence type="ECO:0000313" key="8">
    <source>
        <dbReference type="Proteomes" id="UP001520878"/>
    </source>
</evidence>
<comment type="caution">
    <text evidence="7">The sequence shown here is derived from an EMBL/GenBank/DDBJ whole genome shotgun (WGS) entry which is preliminary data.</text>
</comment>
<evidence type="ECO:0000259" key="6">
    <source>
        <dbReference type="Pfam" id="PF04453"/>
    </source>
</evidence>
<name>A0ABS8GB36_9ALTE</name>
<feature type="domain" description="LptD C-terminal" evidence="6">
    <location>
        <begin position="284"/>
        <end position="644"/>
    </location>
</feature>
<evidence type="ECO:0000256" key="4">
    <source>
        <dbReference type="HAMAP-Rule" id="MF_01411"/>
    </source>
</evidence>
<dbReference type="EMBL" id="JAJEWP010000006">
    <property type="protein sequence ID" value="MCC2617812.1"/>
    <property type="molecule type" value="Genomic_DNA"/>
</dbReference>
<keyword evidence="3 4" id="KW-0998">Cell outer membrane</keyword>
<evidence type="ECO:0000313" key="7">
    <source>
        <dbReference type="EMBL" id="MCC2617812.1"/>
    </source>
</evidence>
<keyword evidence="1 4" id="KW-0732">Signal</keyword>
<dbReference type="Proteomes" id="UP001520878">
    <property type="component" value="Unassembled WGS sequence"/>
</dbReference>
<accession>A0ABS8GB36</accession>
<dbReference type="Gene3D" id="2.60.450.10">
    <property type="entry name" value="Lipopolysaccharide (LPS) transport protein A like domain"/>
    <property type="match status" value="1"/>
</dbReference>
<dbReference type="RefSeq" id="WP_229162204.1">
    <property type="nucleotide sequence ID" value="NZ_JAJEWP010000006.1"/>
</dbReference>
<evidence type="ECO:0000259" key="5">
    <source>
        <dbReference type="Pfam" id="PF03968"/>
    </source>
</evidence>
<comment type="subunit">
    <text evidence="4">Component of the lipopolysaccharide transport and assembly complex. Interacts with LptE and LptA.</text>
</comment>
<proteinExistence type="inferred from homology"/>
<dbReference type="Pfam" id="PF04453">
    <property type="entry name" value="LptD"/>
    <property type="match status" value="1"/>
</dbReference>
<dbReference type="InterPro" id="IPR005653">
    <property type="entry name" value="OstA-like_N"/>
</dbReference>
<dbReference type="PANTHER" id="PTHR30189">
    <property type="entry name" value="LPS-ASSEMBLY PROTEIN"/>
    <property type="match status" value="1"/>
</dbReference>
<dbReference type="InterPro" id="IPR020889">
    <property type="entry name" value="LipoPS_assembly_LptD"/>
</dbReference>
<feature type="signal peptide" evidence="4">
    <location>
        <begin position="1"/>
        <end position="20"/>
    </location>
</feature>
<dbReference type="InterPro" id="IPR007543">
    <property type="entry name" value="LptD_C"/>
</dbReference>
<keyword evidence="8" id="KW-1185">Reference proteome</keyword>
<sequence length="736" mass="83911" precursor="true">MRQSLAFTLLLSAVSLPASAVVGECLAPLAPFEPFDSANPRQIKVQANRAEIQQDTVAQFKGNVDILSNDSHIQADEARIDKVAQQLQARGKVSYRDAAILVNSNDVSLDMASGQFNMLNSDYRLSVFNGRGAAEQILLDTETGIALEDVSFTTCPEGGEDWKIVASSITLEKGKVWGEARNTRFYLGGVPVFYLPYFAFPISDQRQTGLLIPEFDTSSSTGLSYEQAFYWNMAPNYDATIAPRLMANRGTQLKGEFRYLVGQHFGQLNLEYLGNDRGLGSNDDRYFYRYVHSGKLSENWQISADINGLSDDNYLVDLGSDYYNRADTHLYQTVGVNYYSDNLDFHMAFRDFEVLGNHPSTYRALPEMKLFYQDNPFGDVEFRVHSELAYFDNRQADAPRATRFHIAPSLAFPYRNQWGEFLAEASLLSTHYRQQNVEGTGLSRRVERNLGQAKLYGAINFERQTEWFSRTVTQTLEPKIQYLYTSYEDQTDIGLYDTTRLLNDFSGLFRGQEFTGLDRISDNNQLTLGVTSRILDKNNREQFKLSLGQIFYLDDNRVQAASKSDNRSALAAELDWRLGSKWFAHADVQVSTANDNVERSSMSLEYQHDDDKIVQLNHRFVRDLSGERIEQLGLTASWPLSRNWRWVGRWYKDIDLQRTIESYTGVQYESCCWSLALVVQRNLINRFDITGVQSTNEFESSISLRFSFNGLGNGARNTRKLLEDGLFGYRQPYLLN</sequence>
<dbReference type="HAMAP" id="MF_01411">
    <property type="entry name" value="LPS_assembly_LptD"/>
    <property type="match status" value="1"/>
</dbReference>
<dbReference type="InterPro" id="IPR050218">
    <property type="entry name" value="LptD"/>
</dbReference>
<protein>
    <recommendedName>
        <fullName evidence="4">LPS-assembly protein LptD</fullName>
    </recommendedName>
</protein>
<feature type="domain" description="Organic solvent tolerance-like N-terminal" evidence="5">
    <location>
        <begin position="44"/>
        <end position="172"/>
    </location>
</feature>
<dbReference type="Pfam" id="PF03968">
    <property type="entry name" value="LptD_N"/>
    <property type="match status" value="1"/>
</dbReference>
<comment type="caution">
    <text evidence="4">Lacks conserved residue(s) required for the propagation of feature annotation.</text>
</comment>
<comment type="subcellular location">
    <subcellularLocation>
        <location evidence="4">Cell outer membrane</location>
    </subcellularLocation>
</comment>
<gene>
    <name evidence="4 7" type="primary">lptD</name>
    <name evidence="7" type="ORF">LJ739_16290</name>
</gene>
<evidence type="ECO:0000256" key="1">
    <source>
        <dbReference type="ARBA" id="ARBA00022729"/>
    </source>
</evidence>
<evidence type="ECO:0000256" key="2">
    <source>
        <dbReference type="ARBA" id="ARBA00023136"/>
    </source>
</evidence>
<comment type="similarity">
    <text evidence="4">Belongs to the LptD family.</text>
</comment>
<reference evidence="7 8" key="1">
    <citation type="submission" date="2021-10" db="EMBL/GenBank/DDBJ databases">
        <title>Draft genome of Aestuariibacter halophilus JC2043.</title>
        <authorList>
            <person name="Emsley S.A."/>
            <person name="Pfannmuller K.M."/>
            <person name="Ushijima B."/>
            <person name="Saw J.H."/>
            <person name="Videau P."/>
        </authorList>
    </citation>
    <scope>NUCLEOTIDE SEQUENCE [LARGE SCALE GENOMIC DNA]</scope>
    <source>
        <strain evidence="7 8">JC2043</strain>
    </source>
</reference>
<feature type="chain" id="PRO_5044924712" description="LPS-assembly protein LptD" evidence="4">
    <location>
        <begin position="21"/>
        <end position="736"/>
    </location>
</feature>
<comment type="function">
    <text evidence="4">Together with LptE, is involved in the assembly of lipopolysaccharide (LPS) at the surface of the outer membrane.</text>
</comment>
<evidence type="ECO:0000256" key="3">
    <source>
        <dbReference type="ARBA" id="ARBA00023237"/>
    </source>
</evidence>
<keyword evidence="2 4" id="KW-0472">Membrane</keyword>
<dbReference type="PANTHER" id="PTHR30189:SF1">
    <property type="entry name" value="LPS-ASSEMBLY PROTEIN LPTD"/>
    <property type="match status" value="1"/>
</dbReference>
<organism evidence="7 8">
    <name type="scientific">Fluctibacter halophilus</name>
    <dbReference type="NCBI Taxonomy" id="226011"/>
    <lineage>
        <taxon>Bacteria</taxon>
        <taxon>Pseudomonadati</taxon>
        <taxon>Pseudomonadota</taxon>
        <taxon>Gammaproteobacteria</taxon>
        <taxon>Alteromonadales</taxon>
        <taxon>Alteromonadaceae</taxon>
        <taxon>Fluctibacter</taxon>
    </lineage>
</organism>